<dbReference type="RefSeq" id="WP_138697099.1">
    <property type="nucleotide sequence ID" value="NZ_JBHSAZ010000017.1"/>
</dbReference>
<evidence type="ECO:0000313" key="2">
    <source>
        <dbReference type="Proteomes" id="UP000306628"/>
    </source>
</evidence>
<dbReference type="OrthoDB" id="9882046at2"/>
<accession>A0A5S4FKY2</accession>
<organism evidence="1 2">
    <name type="scientific">Nonomuraea zeae</name>
    <dbReference type="NCBI Taxonomy" id="1642303"/>
    <lineage>
        <taxon>Bacteria</taxon>
        <taxon>Bacillati</taxon>
        <taxon>Actinomycetota</taxon>
        <taxon>Actinomycetes</taxon>
        <taxon>Streptosporangiales</taxon>
        <taxon>Streptosporangiaceae</taxon>
        <taxon>Nonomuraea</taxon>
    </lineage>
</organism>
<gene>
    <name evidence="1" type="ORF">ETD85_51090</name>
</gene>
<name>A0A5S4FKY2_9ACTN</name>
<protein>
    <submittedName>
        <fullName evidence="1">Uncharacterized protein</fullName>
    </submittedName>
</protein>
<comment type="caution">
    <text evidence="1">The sequence shown here is derived from an EMBL/GenBank/DDBJ whole genome shotgun (WGS) entry which is preliminary data.</text>
</comment>
<dbReference type="AlphaFoldDB" id="A0A5S4FKY2"/>
<proteinExistence type="predicted"/>
<keyword evidence="2" id="KW-1185">Reference proteome</keyword>
<dbReference type="EMBL" id="VCKX01000299">
    <property type="protein sequence ID" value="TMR21303.1"/>
    <property type="molecule type" value="Genomic_DNA"/>
</dbReference>
<evidence type="ECO:0000313" key="1">
    <source>
        <dbReference type="EMBL" id="TMR21303.1"/>
    </source>
</evidence>
<reference evidence="1 2" key="1">
    <citation type="submission" date="2019-05" db="EMBL/GenBank/DDBJ databases">
        <title>Draft genome sequence of Nonomuraea zeae DSM 100528.</title>
        <authorList>
            <person name="Saricaoglu S."/>
            <person name="Isik K."/>
        </authorList>
    </citation>
    <scope>NUCLEOTIDE SEQUENCE [LARGE SCALE GENOMIC DNA]</scope>
    <source>
        <strain evidence="1 2">DSM 100528</strain>
    </source>
</reference>
<sequence>MPFEADRATLVAYLDTHPRWTRLSRGTAGWFYGWDRKNTLADRIQIPPADSEPRYAEEDREMCAQAAIEINALVLGLPTGTPGEAVRRLLEIINVMRPGAERLPTLTDIYAVATGQKVAPVAVVITKPGYDTVRLGPIPADYAPTWIATLDKAAGHITLPEGSKWGIAAYDPKMPHEPPTAATTLPALIPIVRQRLNENERVGELMEAQRFPDEYVRMWALIGEKEAYRRWRDAVMEVDAENIAARAAGGNETR</sequence>
<dbReference type="Proteomes" id="UP000306628">
    <property type="component" value="Unassembled WGS sequence"/>
</dbReference>